<dbReference type="Pfam" id="PF02706">
    <property type="entry name" value="Wzz"/>
    <property type="match status" value="1"/>
</dbReference>
<accession>A0AA48W9J3</accession>
<dbReference type="NCBIfam" id="TIGR03017">
    <property type="entry name" value="EpsF"/>
    <property type="match status" value="1"/>
</dbReference>
<feature type="transmembrane region" description="Helical" evidence="7">
    <location>
        <begin position="398"/>
        <end position="420"/>
    </location>
</feature>
<protein>
    <submittedName>
        <fullName evidence="9">Chain length determinant protein EpsF</fullName>
    </submittedName>
</protein>
<gene>
    <name evidence="9" type="primary">epsF</name>
    <name evidence="9" type="ORF">IV454_16925</name>
</gene>
<evidence type="ECO:0000256" key="7">
    <source>
        <dbReference type="SAM" id="Phobius"/>
    </source>
</evidence>
<dbReference type="EMBL" id="CP065053">
    <property type="protein sequence ID" value="QPI47305.1"/>
    <property type="molecule type" value="Genomic_DNA"/>
</dbReference>
<comment type="subcellular location">
    <subcellularLocation>
        <location evidence="1">Cell membrane</location>
        <topology evidence="1">Multi-pass membrane protein</topology>
    </subcellularLocation>
</comment>
<evidence type="ECO:0000259" key="8">
    <source>
        <dbReference type="Pfam" id="PF02706"/>
    </source>
</evidence>
<reference evidence="9 10" key="1">
    <citation type="submission" date="2020-11" db="EMBL/GenBank/DDBJ databases">
        <authorList>
            <person name="Sun Q."/>
        </authorList>
    </citation>
    <scope>NUCLEOTIDE SEQUENCE [LARGE SCALE GENOMIC DNA]</scope>
    <source>
        <strain evidence="9 10">P8398</strain>
    </source>
</reference>
<evidence type="ECO:0000313" key="10">
    <source>
        <dbReference type="Proteomes" id="UP000662888"/>
    </source>
</evidence>
<keyword evidence="5 7" id="KW-0472">Membrane</keyword>
<name>A0AA48W9J3_9BURK</name>
<keyword evidence="10" id="KW-1185">Reference proteome</keyword>
<organism evidence="9 10">
    <name type="scientific">Massilia antarctica</name>
    <dbReference type="NCBI Taxonomy" id="2765360"/>
    <lineage>
        <taxon>Bacteria</taxon>
        <taxon>Pseudomonadati</taxon>
        <taxon>Pseudomonadota</taxon>
        <taxon>Betaproteobacteria</taxon>
        <taxon>Burkholderiales</taxon>
        <taxon>Oxalobacteraceae</taxon>
        <taxon>Telluria group</taxon>
        <taxon>Massilia</taxon>
    </lineage>
</organism>
<proteinExistence type="predicted"/>
<dbReference type="Proteomes" id="UP000662888">
    <property type="component" value="Chromosome"/>
</dbReference>
<feature type="transmembrane region" description="Helical" evidence="7">
    <location>
        <begin position="15"/>
        <end position="35"/>
    </location>
</feature>
<dbReference type="PANTHER" id="PTHR32309">
    <property type="entry name" value="TYROSINE-PROTEIN KINASE"/>
    <property type="match status" value="1"/>
</dbReference>
<keyword evidence="3 7" id="KW-0812">Transmembrane</keyword>
<keyword evidence="6" id="KW-0175">Coiled coil</keyword>
<evidence type="ECO:0000256" key="2">
    <source>
        <dbReference type="ARBA" id="ARBA00022475"/>
    </source>
</evidence>
<feature type="coiled-coil region" evidence="6">
    <location>
        <begin position="210"/>
        <end position="278"/>
    </location>
</feature>
<evidence type="ECO:0000256" key="3">
    <source>
        <dbReference type="ARBA" id="ARBA00022692"/>
    </source>
</evidence>
<evidence type="ECO:0000256" key="1">
    <source>
        <dbReference type="ARBA" id="ARBA00004651"/>
    </source>
</evidence>
<evidence type="ECO:0000313" key="9">
    <source>
        <dbReference type="EMBL" id="QPI47305.1"/>
    </source>
</evidence>
<sequence length="469" mass="50964">MNLSQFLLILYARKYIILATLLVTVTLTLMVSLSMPKTYQSTASVLLNYKGVDPLTGMAMPSQLLPGYMATQIDIISSKNVAGRVVDQLKMADNPTVVEQFKKATGGRGTVRDWLADLLIHKLDVVPSRESSVVEINFKGADPQFVAAVANAFAEEYQKLSIELKVEPMKKAAAYFNEQTKMLRGNVEAAQSRLSKYQQDNGIVSVDNRLDVESNRLNDLSAQLVAAQGQAMEANSRQGMAQGSHGADSPDVAANPLVQNLKVQLAGAESRLADVGQRLGQNHPQYLSIKAEVDKISANLASQQRSASSSVGNNAAILQQREASVRAALAAQKAKVLELNRSRDELGVLVKDVESAQRAFDVTSQRFSQTRIEGASEQSDIAVLNPATAPLGANGPRVMLNTMLSAFLGVMLGLGFALLAEMIDRRVRSETDMAEVLQMPVLGVIDWTAPKRRRYSAINSLLPRRLRLG</sequence>
<evidence type="ECO:0000256" key="6">
    <source>
        <dbReference type="SAM" id="Coils"/>
    </source>
</evidence>
<feature type="domain" description="Polysaccharide chain length determinant N-terminal" evidence="8">
    <location>
        <begin position="2"/>
        <end position="89"/>
    </location>
</feature>
<keyword evidence="2" id="KW-1003">Cell membrane</keyword>
<dbReference type="InterPro" id="IPR017468">
    <property type="entry name" value="Chain_len_reg_EpsF"/>
</dbReference>
<dbReference type="InterPro" id="IPR050445">
    <property type="entry name" value="Bact_polysacc_biosynth/exp"/>
</dbReference>
<evidence type="ECO:0000256" key="5">
    <source>
        <dbReference type="ARBA" id="ARBA00023136"/>
    </source>
</evidence>
<evidence type="ECO:0000256" key="4">
    <source>
        <dbReference type="ARBA" id="ARBA00022989"/>
    </source>
</evidence>
<keyword evidence="4 7" id="KW-1133">Transmembrane helix</keyword>
<dbReference type="InterPro" id="IPR003856">
    <property type="entry name" value="LPS_length_determ_N"/>
</dbReference>
<dbReference type="PANTHER" id="PTHR32309:SF13">
    <property type="entry name" value="FERRIC ENTEROBACTIN TRANSPORT PROTEIN FEPE"/>
    <property type="match status" value="1"/>
</dbReference>
<dbReference type="RefSeq" id="WP_206087032.1">
    <property type="nucleotide sequence ID" value="NZ_CP065053.1"/>
</dbReference>